<evidence type="ECO:0000256" key="3">
    <source>
        <dbReference type="ARBA" id="ARBA00022519"/>
    </source>
</evidence>
<keyword evidence="2" id="KW-1003">Cell membrane</keyword>
<dbReference type="CDD" id="cd03230">
    <property type="entry name" value="ABC_DR_subfamily_A"/>
    <property type="match status" value="1"/>
</dbReference>
<keyword evidence="3" id="KW-0997">Cell inner membrane</keyword>
<dbReference type="GO" id="GO:0005524">
    <property type="term" value="F:ATP binding"/>
    <property type="evidence" value="ECO:0007669"/>
    <property type="project" value="UniProtKB-KW"/>
</dbReference>
<evidence type="ECO:0000313" key="8">
    <source>
        <dbReference type="Proteomes" id="UP000184693"/>
    </source>
</evidence>
<dbReference type="InterPro" id="IPR051782">
    <property type="entry name" value="ABC_Transporter_VariousFunc"/>
</dbReference>
<dbReference type="PANTHER" id="PTHR42939:SF1">
    <property type="entry name" value="ABC TRANSPORTER ATP-BINDING PROTEIN ALBC-RELATED"/>
    <property type="match status" value="1"/>
</dbReference>
<name>A0A1N6JWM9_9BURK</name>
<dbReference type="RefSeq" id="WP_074267292.1">
    <property type="nucleotide sequence ID" value="NZ_FSRM01000002.1"/>
</dbReference>
<keyword evidence="5 7" id="KW-0067">ATP-binding</keyword>
<evidence type="ECO:0000256" key="2">
    <source>
        <dbReference type="ARBA" id="ARBA00022475"/>
    </source>
</evidence>
<dbReference type="AlphaFoldDB" id="A0A1N6JWM9"/>
<keyword evidence="4" id="KW-0547">Nucleotide-binding</keyword>
<dbReference type="InterPro" id="IPR027417">
    <property type="entry name" value="P-loop_NTPase"/>
</dbReference>
<evidence type="ECO:0000313" key="7">
    <source>
        <dbReference type="EMBL" id="SIO48788.1"/>
    </source>
</evidence>
<feature type="domain" description="ABC transporter" evidence="6">
    <location>
        <begin position="3"/>
        <end position="227"/>
    </location>
</feature>
<gene>
    <name evidence="7" type="ORF">SAMN05444168_5297</name>
</gene>
<dbReference type="EMBL" id="FSRM01000002">
    <property type="protein sequence ID" value="SIO48788.1"/>
    <property type="molecule type" value="Genomic_DNA"/>
</dbReference>
<dbReference type="GO" id="GO:0016887">
    <property type="term" value="F:ATP hydrolysis activity"/>
    <property type="evidence" value="ECO:0007669"/>
    <property type="project" value="InterPro"/>
</dbReference>
<sequence length="298" mass="33052">MIIEARNIEKRFGPSEALSGLSFSVDEGSVYALIGANGAGKTTTIKMMMNILAPTRGDLTVMGTPSRELTSRHLNQIGYVSENQVLPGQMAVGTYLDYVRPFYSNWDEALEKAMLRRFNLPMERKIRALSHGMRIKLALVAALAFKPKLLVLDEPFSGLDPLVRDDLVESVLSHAEDLTIFISSHELNDIEGFVSDVGFLNQGRLLFEESIEVLNARVRSIRVTLQSPARPPDTWPRAWIDPGTSGNVASFVHTAFAEDQLASEMATVFGDVKFVQVEPMDLRSIFTAFARAEQMTGR</sequence>
<organism evidence="7 8">
    <name type="scientific">Paraburkholderia phenazinium</name>
    <dbReference type="NCBI Taxonomy" id="60549"/>
    <lineage>
        <taxon>Bacteria</taxon>
        <taxon>Pseudomonadati</taxon>
        <taxon>Pseudomonadota</taxon>
        <taxon>Betaproteobacteria</taxon>
        <taxon>Burkholderiales</taxon>
        <taxon>Burkholderiaceae</taxon>
        <taxon>Paraburkholderia</taxon>
    </lineage>
</organism>
<dbReference type="SMART" id="SM00382">
    <property type="entry name" value="AAA"/>
    <property type="match status" value="1"/>
</dbReference>
<dbReference type="PROSITE" id="PS50893">
    <property type="entry name" value="ABC_TRANSPORTER_2"/>
    <property type="match status" value="1"/>
</dbReference>
<evidence type="ECO:0000259" key="6">
    <source>
        <dbReference type="PROSITE" id="PS50893"/>
    </source>
</evidence>
<reference evidence="7 8" key="1">
    <citation type="submission" date="2016-11" db="EMBL/GenBank/DDBJ databases">
        <authorList>
            <person name="Jaros S."/>
            <person name="Januszkiewicz K."/>
            <person name="Wedrychowicz H."/>
        </authorList>
    </citation>
    <scope>NUCLEOTIDE SEQUENCE [LARGE SCALE GENOMIC DNA]</scope>
    <source>
        <strain evidence="7 8">GAS86</strain>
    </source>
</reference>
<dbReference type="PANTHER" id="PTHR42939">
    <property type="entry name" value="ABC TRANSPORTER ATP-BINDING PROTEIN ALBC-RELATED"/>
    <property type="match status" value="1"/>
</dbReference>
<dbReference type="OrthoDB" id="9804819at2"/>
<dbReference type="Proteomes" id="UP000184693">
    <property type="component" value="Unassembled WGS sequence"/>
</dbReference>
<dbReference type="SUPFAM" id="SSF52540">
    <property type="entry name" value="P-loop containing nucleoside triphosphate hydrolases"/>
    <property type="match status" value="1"/>
</dbReference>
<proteinExistence type="predicted"/>
<dbReference type="InterPro" id="IPR003593">
    <property type="entry name" value="AAA+_ATPase"/>
</dbReference>
<dbReference type="Pfam" id="PF00005">
    <property type="entry name" value="ABC_tran"/>
    <property type="match status" value="1"/>
</dbReference>
<accession>A0A1N6JWM9</accession>
<evidence type="ECO:0000256" key="4">
    <source>
        <dbReference type="ARBA" id="ARBA00022741"/>
    </source>
</evidence>
<keyword evidence="1" id="KW-0813">Transport</keyword>
<evidence type="ECO:0000256" key="1">
    <source>
        <dbReference type="ARBA" id="ARBA00022448"/>
    </source>
</evidence>
<dbReference type="InterPro" id="IPR003439">
    <property type="entry name" value="ABC_transporter-like_ATP-bd"/>
</dbReference>
<keyword evidence="3" id="KW-0472">Membrane</keyword>
<evidence type="ECO:0000256" key="5">
    <source>
        <dbReference type="ARBA" id="ARBA00022840"/>
    </source>
</evidence>
<dbReference type="Gene3D" id="3.40.50.300">
    <property type="entry name" value="P-loop containing nucleotide triphosphate hydrolases"/>
    <property type="match status" value="1"/>
</dbReference>
<protein>
    <submittedName>
        <fullName evidence="7">ABC-2 type transport system ATP-binding protein</fullName>
    </submittedName>
</protein>